<feature type="transmembrane region" description="Helical" evidence="6">
    <location>
        <begin position="320"/>
        <end position="339"/>
    </location>
</feature>
<dbReference type="GO" id="GO:0005886">
    <property type="term" value="C:plasma membrane"/>
    <property type="evidence" value="ECO:0007669"/>
    <property type="project" value="UniProtKB-SubCell"/>
</dbReference>
<dbReference type="Pfam" id="PF13520">
    <property type="entry name" value="AA_permease_2"/>
    <property type="match status" value="1"/>
</dbReference>
<name>A0A0E2HGT8_9FIRM</name>
<feature type="transmembrane region" description="Helical" evidence="6">
    <location>
        <begin position="121"/>
        <end position="140"/>
    </location>
</feature>
<reference evidence="7 8" key="1">
    <citation type="submission" date="2013-01" db="EMBL/GenBank/DDBJ databases">
        <title>The Genome Sequence of Clostridium clostridioforme 90A8.</title>
        <authorList>
            <consortium name="The Broad Institute Genome Sequencing Platform"/>
            <person name="Earl A."/>
            <person name="Ward D."/>
            <person name="Feldgarden M."/>
            <person name="Gevers D."/>
            <person name="Courvalin P."/>
            <person name="Lambert T."/>
            <person name="Walker B."/>
            <person name="Young S.K."/>
            <person name="Zeng Q."/>
            <person name="Gargeya S."/>
            <person name="Fitzgerald M."/>
            <person name="Haas B."/>
            <person name="Abouelleil A."/>
            <person name="Alvarado L."/>
            <person name="Arachchi H.M."/>
            <person name="Berlin A.M."/>
            <person name="Chapman S.B."/>
            <person name="Dewar J."/>
            <person name="Goldberg J."/>
            <person name="Griggs A."/>
            <person name="Gujja S."/>
            <person name="Hansen M."/>
            <person name="Howarth C."/>
            <person name="Imamovic A."/>
            <person name="Larimer J."/>
            <person name="McCowan C."/>
            <person name="Murphy C."/>
            <person name="Neiman D."/>
            <person name="Pearson M."/>
            <person name="Priest M."/>
            <person name="Roberts A."/>
            <person name="Saif S."/>
            <person name="Shea T."/>
            <person name="Sisk P."/>
            <person name="Sykes S."/>
            <person name="Wortman J."/>
            <person name="Nusbaum C."/>
            <person name="Birren B."/>
        </authorList>
    </citation>
    <scope>NUCLEOTIDE SEQUENCE [LARGE SCALE GENOMIC DNA]</scope>
    <source>
        <strain evidence="7 8">90A8</strain>
    </source>
</reference>
<evidence type="ECO:0000313" key="7">
    <source>
        <dbReference type="EMBL" id="ENZ20107.1"/>
    </source>
</evidence>
<dbReference type="PATRIC" id="fig|999408.3.peg.37"/>
<comment type="subcellular location">
    <subcellularLocation>
        <location evidence="1">Cell membrane</location>
        <topology evidence="1">Multi-pass membrane protein</topology>
    </subcellularLocation>
</comment>
<feature type="transmembrane region" description="Helical" evidence="6">
    <location>
        <begin position="409"/>
        <end position="430"/>
    </location>
</feature>
<evidence type="ECO:0000256" key="3">
    <source>
        <dbReference type="ARBA" id="ARBA00022692"/>
    </source>
</evidence>
<evidence type="ECO:0000313" key="8">
    <source>
        <dbReference type="Proteomes" id="UP000013085"/>
    </source>
</evidence>
<evidence type="ECO:0000256" key="5">
    <source>
        <dbReference type="ARBA" id="ARBA00023136"/>
    </source>
</evidence>
<feature type="transmembrane region" description="Helical" evidence="6">
    <location>
        <begin position="47"/>
        <end position="71"/>
    </location>
</feature>
<dbReference type="Gene3D" id="1.20.1740.10">
    <property type="entry name" value="Amino acid/polyamine transporter I"/>
    <property type="match status" value="1"/>
</dbReference>
<evidence type="ECO:0000256" key="4">
    <source>
        <dbReference type="ARBA" id="ARBA00022989"/>
    </source>
</evidence>
<evidence type="ECO:0000256" key="2">
    <source>
        <dbReference type="ARBA" id="ARBA00022475"/>
    </source>
</evidence>
<dbReference type="HOGENOM" id="CLU_007946_21_0_9"/>
<evidence type="ECO:0000256" key="6">
    <source>
        <dbReference type="SAM" id="Phobius"/>
    </source>
</evidence>
<comment type="caution">
    <text evidence="7">The sequence shown here is derived from an EMBL/GenBank/DDBJ whole genome shotgun (WGS) entry which is preliminary data.</text>
</comment>
<dbReference type="InterPro" id="IPR050367">
    <property type="entry name" value="APC_superfamily"/>
</dbReference>
<evidence type="ECO:0000256" key="1">
    <source>
        <dbReference type="ARBA" id="ARBA00004651"/>
    </source>
</evidence>
<dbReference type="Proteomes" id="UP000013085">
    <property type="component" value="Unassembled WGS sequence"/>
</dbReference>
<dbReference type="PANTHER" id="PTHR42770:SF7">
    <property type="entry name" value="MEMBRANE PROTEIN"/>
    <property type="match status" value="1"/>
</dbReference>
<feature type="transmembrane region" description="Helical" evidence="6">
    <location>
        <begin position="265"/>
        <end position="285"/>
    </location>
</feature>
<evidence type="ECO:0008006" key="9">
    <source>
        <dbReference type="Google" id="ProtNLM"/>
    </source>
</evidence>
<feature type="transmembrane region" description="Helical" evidence="6">
    <location>
        <begin position="386"/>
        <end position="403"/>
    </location>
</feature>
<keyword evidence="5 6" id="KW-0472">Membrane</keyword>
<organism evidence="7 8">
    <name type="scientific">[Clostridium] clostridioforme 90A8</name>
    <dbReference type="NCBI Taxonomy" id="999408"/>
    <lineage>
        <taxon>Bacteria</taxon>
        <taxon>Bacillati</taxon>
        <taxon>Bacillota</taxon>
        <taxon>Clostridia</taxon>
        <taxon>Lachnospirales</taxon>
        <taxon>Lachnospiraceae</taxon>
        <taxon>Enterocloster</taxon>
    </lineage>
</organism>
<feature type="transmembrane region" description="Helical" evidence="6">
    <location>
        <begin position="223"/>
        <end position="245"/>
    </location>
</feature>
<dbReference type="InterPro" id="IPR002293">
    <property type="entry name" value="AA/rel_permease1"/>
</dbReference>
<feature type="transmembrane region" description="Helical" evidence="6">
    <location>
        <begin position="152"/>
        <end position="172"/>
    </location>
</feature>
<dbReference type="GO" id="GO:0022857">
    <property type="term" value="F:transmembrane transporter activity"/>
    <property type="evidence" value="ECO:0007669"/>
    <property type="project" value="InterPro"/>
</dbReference>
<protein>
    <recommendedName>
        <fullName evidence="9">Amino acid permease</fullName>
    </recommendedName>
</protein>
<proteinExistence type="predicted"/>
<keyword evidence="2" id="KW-1003">Cell membrane</keyword>
<dbReference type="GeneID" id="57963474"/>
<gene>
    <name evidence="7" type="ORF">HMPREF1090_00036</name>
</gene>
<keyword evidence="4 6" id="KW-1133">Transmembrane helix</keyword>
<dbReference type="RefSeq" id="WP_002585903.1">
    <property type="nucleotide sequence ID" value="NZ_KB850976.1"/>
</dbReference>
<feature type="transmembrane region" description="Helical" evidence="6">
    <location>
        <begin position="184"/>
        <end position="202"/>
    </location>
</feature>
<feature type="transmembrane region" description="Helical" evidence="6">
    <location>
        <begin position="345"/>
        <end position="365"/>
    </location>
</feature>
<dbReference type="PIRSF" id="PIRSF006060">
    <property type="entry name" value="AA_transporter"/>
    <property type="match status" value="1"/>
</dbReference>
<dbReference type="PANTHER" id="PTHR42770">
    <property type="entry name" value="AMINO ACID TRANSPORTER-RELATED"/>
    <property type="match status" value="1"/>
</dbReference>
<dbReference type="EMBL" id="AGYR01000001">
    <property type="protein sequence ID" value="ENZ20107.1"/>
    <property type="molecule type" value="Genomic_DNA"/>
</dbReference>
<accession>A0A0E2HGT8</accession>
<sequence length="446" mass="48752">MNGEKKEIPKGTLGLVELYCLSIGQVIGAGVITLVGPAITATGYSAWLAYLLAIVLGFFTVFPLVFICGTLRLGGGYYSLIGALTNKTLAGMYAFAQLTKLLSISLFAVSLGVYVQSLFPQVNTTVCGVAFLTFFYVVNLCGIDMMAKIQKYMTWVLIAALLMLIVFGLMHYNHPVFDITHQNFLTNGVAGLWTASFLFVYSTTGYSMTMNYGSVARNPQRDIPWALILSVPTLVILYCGVAAAGSCVLPMEEVMDQPLTLVARVALPKVLFIAFIIGGPIMALLTTMNSTMPANCLPIMVSCKDGWLPKSFGKENKRGVAWKIMTLNYLLGLVPLLLGFNVKTITNNIMLLNSCMYLMCYYAYFQMPKKYPDAWKRSRWHVADRVYYLVCAVGLVGQCAILVNSAFALTPIIAIVSIAAIAICCVLGLLRARSPEVTVSTTIWED</sequence>
<feature type="transmembrane region" description="Helical" evidence="6">
    <location>
        <begin position="12"/>
        <end position="35"/>
    </location>
</feature>
<keyword evidence="3 6" id="KW-0812">Transmembrane</keyword>
<dbReference type="AlphaFoldDB" id="A0A0E2HGT8"/>